<gene>
    <name evidence="2" type="ORF">GRI43_04880</name>
</gene>
<keyword evidence="1" id="KW-1133">Transmembrane helix</keyword>
<feature type="transmembrane region" description="Helical" evidence="1">
    <location>
        <begin position="227"/>
        <end position="246"/>
    </location>
</feature>
<feature type="transmembrane region" description="Helical" evidence="1">
    <location>
        <begin position="187"/>
        <end position="207"/>
    </location>
</feature>
<organism evidence="2 3">
    <name type="scientific">Pontixanthobacter luteolus</name>
    <dbReference type="NCBI Taxonomy" id="295089"/>
    <lineage>
        <taxon>Bacteria</taxon>
        <taxon>Pseudomonadati</taxon>
        <taxon>Pseudomonadota</taxon>
        <taxon>Alphaproteobacteria</taxon>
        <taxon>Sphingomonadales</taxon>
        <taxon>Erythrobacteraceae</taxon>
        <taxon>Pontixanthobacter</taxon>
    </lineage>
</organism>
<dbReference type="EMBL" id="WTYP01000001">
    <property type="protein sequence ID" value="MXP46729.1"/>
    <property type="molecule type" value="Genomic_DNA"/>
</dbReference>
<evidence type="ECO:0000256" key="1">
    <source>
        <dbReference type="SAM" id="Phobius"/>
    </source>
</evidence>
<evidence type="ECO:0000313" key="2">
    <source>
        <dbReference type="EMBL" id="MXP46729.1"/>
    </source>
</evidence>
<dbReference type="RefSeq" id="WP_160729932.1">
    <property type="nucleotide sequence ID" value="NZ_WTYP01000001.1"/>
</dbReference>
<comment type="caution">
    <text evidence="2">The sequence shown here is derived from an EMBL/GenBank/DDBJ whole genome shotgun (WGS) entry which is preliminary data.</text>
</comment>
<keyword evidence="1" id="KW-0472">Membrane</keyword>
<dbReference type="AlphaFoldDB" id="A0A6I4UXS4"/>
<evidence type="ECO:0000313" key="3">
    <source>
        <dbReference type="Proteomes" id="UP000471435"/>
    </source>
</evidence>
<keyword evidence="1" id="KW-0812">Transmembrane</keyword>
<sequence>MLSSISVPLSAEGNSFPSDDDIRAAMQAIGLVTRYDPAKESRDGKKTRISDDGKDKLVLVGSGEHHKDLAKRNLDAGEHAVFSKEIEKYSVFCGAHVPTKSNVFVTRVTEGAITVWCQQSSLRGIVDVTGVLVAKLRDRGKFPFIDLTEWEKISAPVSAYSGGEAKRLATGTIERGKFETFFETRKWDILLLLVLGILFAATLISASGSTTVEGADNWWTVFSKATWPSFGIAVLTLSATLCFSFLSTIVKKVAWTWEEGNS</sequence>
<name>A0A6I4UXS4_9SPHN</name>
<accession>A0A6I4UXS4</accession>
<keyword evidence="3" id="KW-1185">Reference proteome</keyword>
<protein>
    <submittedName>
        <fullName evidence="2">Uncharacterized protein</fullName>
    </submittedName>
</protein>
<dbReference type="Proteomes" id="UP000471435">
    <property type="component" value="Unassembled WGS sequence"/>
</dbReference>
<proteinExistence type="predicted"/>
<reference evidence="2 3" key="1">
    <citation type="submission" date="2019-12" db="EMBL/GenBank/DDBJ databases">
        <title>Genomic-based taxomic classification of the family Erythrobacteraceae.</title>
        <authorList>
            <person name="Xu L."/>
        </authorList>
    </citation>
    <scope>NUCLEOTIDE SEQUENCE [LARGE SCALE GENOMIC DNA]</scope>
    <source>
        <strain evidence="2 3">SW-109</strain>
    </source>
</reference>
<dbReference type="OrthoDB" id="9773727at2"/>